<sequence>MTPMCLVAADGVTTKTAQPSCGHITGAQIARRVVDAAISSSNNGAALVSELNADVASHFYPLGMNAAASPQPACVFACLRVHGDELLITQVGDVGVRINGRDLYLKPALIDTLTSSARAQYIHLTGDAQGGREFILPLLQAQSQYRNNAVHPLGYGVIDGGATPEKFVTTTAIALSDVRWVEIFTDGYPEAPAGASIEEWEQRYLEVTRRDPDRCKEYPATKTIDDRTVVIARVNRIHSDI</sequence>
<gene>
    <name evidence="1" type="ORF">CCAX7_59370</name>
</gene>
<dbReference type="Proteomes" id="UP000287394">
    <property type="component" value="Chromosome"/>
</dbReference>
<keyword evidence="2" id="KW-1185">Reference proteome</keyword>
<reference evidence="1 2" key="1">
    <citation type="journal article" date="2019" name="Int. J. Syst. Evol. Microbiol.">
        <title>Capsulimonas corticalis gen. nov., sp. nov., an aerobic capsulated bacterium, of a novel bacterial order, Capsulimonadales ord. nov., of the class Armatimonadia of the phylum Armatimonadetes.</title>
        <authorList>
            <person name="Li J."/>
            <person name="Kudo C."/>
            <person name="Tonouchi A."/>
        </authorList>
    </citation>
    <scope>NUCLEOTIDE SEQUENCE [LARGE SCALE GENOMIC DNA]</scope>
    <source>
        <strain evidence="1 2">AX-7</strain>
    </source>
</reference>
<organism evidence="1 2">
    <name type="scientific">Capsulimonas corticalis</name>
    <dbReference type="NCBI Taxonomy" id="2219043"/>
    <lineage>
        <taxon>Bacteria</taxon>
        <taxon>Bacillati</taxon>
        <taxon>Armatimonadota</taxon>
        <taxon>Armatimonadia</taxon>
        <taxon>Capsulimonadales</taxon>
        <taxon>Capsulimonadaceae</taxon>
        <taxon>Capsulimonas</taxon>
    </lineage>
</organism>
<evidence type="ECO:0000313" key="2">
    <source>
        <dbReference type="Proteomes" id="UP000287394"/>
    </source>
</evidence>
<evidence type="ECO:0000313" key="1">
    <source>
        <dbReference type="EMBL" id="BDI33886.1"/>
    </source>
</evidence>
<proteinExistence type="predicted"/>
<dbReference type="EMBL" id="AP025739">
    <property type="protein sequence ID" value="BDI33886.1"/>
    <property type="molecule type" value="Genomic_DNA"/>
</dbReference>
<dbReference type="KEGG" id="ccot:CCAX7_59370"/>
<protein>
    <submittedName>
        <fullName evidence="1">Uncharacterized protein</fullName>
    </submittedName>
</protein>
<dbReference type="AlphaFoldDB" id="A0A402CZP2"/>
<name>A0A402CZP2_9BACT</name>
<accession>A0A402CZP2</accession>